<dbReference type="Proteomes" id="UP000215335">
    <property type="component" value="Unassembled WGS sequence"/>
</dbReference>
<name>A0A232END3_9HYME</name>
<dbReference type="PANTHER" id="PTHR13338:SF4">
    <property type="entry name" value="NADH DEHYDROGENASE [UBIQUINONE] 1 ALPHA SUBCOMPLEX ASSEMBLY FACTOR 4"/>
    <property type="match status" value="1"/>
</dbReference>
<dbReference type="OrthoDB" id="2434756at2759"/>
<keyword evidence="3" id="KW-1185">Reference proteome</keyword>
<evidence type="ECO:0000313" key="2">
    <source>
        <dbReference type="EMBL" id="OXU19831.1"/>
    </source>
</evidence>
<dbReference type="InterPro" id="IPR009622">
    <property type="entry name" value="NDUFAF4"/>
</dbReference>
<dbReference type="AlphaFoldDB" id="A0A232END3"/>
<dbReference type="Pfam" id="PF06784">
    <property type="entry name" value="UPF0240"/>
    <property type="match status" value="1"/>
</dbReference>
<feature type="region of interest" description="Disordered" evidence="1">
    <location>
        <begin position="26"/>
        <end position="66"/>
    </location>
</feature>
<dbReference type="EMBL" id="NNAY01003191">
    <property type="protein sequence ID" value="OXU19831.1"/>
    <property type="molecule type" value="Genomic_DNA"/>
</dbReference>
<proteinExistence type="predicted"/>
<feature type="compositionally biased region" description="Basic and acidic residues" evidence="1">
    <location>
        <begin position="51"/>
        <end position="66"/>
    </location>
</feature>
<gene>
    <name evidence="2" type="ORF">TSAR_003432</name>
</gene>
<reference evidence="2 3" key="1">
    <citation type="journal article" date="2017" name="Curr. Biol.">
        <title>The Evolution of Venom by Co-option of Single-Copy Genes.</title>
        <authorList>
            <person name="Martinson E.O."/>
            <person name="Mrinalini"/>
            <person name="Kelkar Y.D."/>
            <person name="Chang C.H."/>
            <person name="Werren J.H."/>
        </authorList>
    </citation>
    <scope>NUCLEOTIDE SEQUENCE [LARGE SCALE GENOMIC DNA]</scope>
    <source>
        <strain evidence="2 3">Alberta</strain>
        <tissue evidence="2">Whole body</tissue>
    </source>
</reference>
<dbReference type="STRING" id="543379.A0A232END3"/>
<evidence type="ECO:0000256" key="1">
    <source>
        <dbReference type="SAM" id="MobiDB-lite"/>
    </source>
</evidence>
<evidence type="ECO:0000313" key="3">
    <source>
        <dbReference type="Proteomes" id="UP000215335"/>
    </source>
</evidence>
<accession>A0A232END3</accession>
<dbReference type="GO" id="GO:0032981">
    <property type="term" value="P:mitochondrial respiratory chain complex I assembly"/>
    <property type="evidence" value="ECO:0007669"/>
    <property type="project" value="InterPro"/>
</dbReference>
<organism evidence="2 3">
    <name type="scientific">Trichomalopsis sarcophagae</name>
    <dbReference type="NCBI Taxonomy" id="543379"/>
    <lineage>
        <taxon>Eukaryota</taxon>
        <taxon>Metazoa</taxon>
        <taxon>Ecdysozoa</taxon>
        <taxon>Arthropoda</taxon>
        <taxon>Hexapoda</taxon>
        <taxon>Insecta</taxon>
        <taxon>Pterygota</taxon>
        <taxon>Neoptera</taxon>
        <taxon>Endopterygota</taxon>
        <taxon>Hymenoptera</taxon>
        <taxon>Apocrita</taxon>
        <taxon>Proctotrupomorpha</taxon>
        <taxon>Chalcidoidea</taxon>
        <taxon>Pteromalidae</taxon>
        <taxon>Pteromalinae</taxon>
        <taxon>Trichomalopsis</taxon>
    </lineage>
</organism>
<protein>
    <submittedName>
        <fullName evidence="2">Uncharacterized protein</fullName>
    </submittedName>
</protein>
<sequence>MGKTASRLTRPLKNWNIENRAHKVISKEKPTVAPTYSSTQKQIDLVNQLDPEYRERSRKKDPGLDDNLRQVFVKTNSTEVQEIDSRSNPNRPLPKEKTLQEGFEFGFYESTVVKDGKVSLRQAMEFINNHKKDPEKYTVEAIAKEYKLDSKLTANILEFYKIFEVHDTEKNHNKDVVARVPISQRSGITVKHPIKPKRVEPKLDEVKKTIVLRQIEDK</sequence>
<comment type="caution">
    <text evidence="2">The sequence shown here is derived from an EMBL/GenBank/DDBJ whole genome shotgun (WGS) entry which is preliminary data.</text>
</comment>
<dbReference type="PANTHER" id="PTHR13338">
    <property type="entry name" value="UPF0240 PROTEIN"/>
    <property type="match status" value="1"/>
</dbReference>
<dbReference type="GO" id="GO:0005739">
    <property type="term" value="C:mitochondrion"/>
    <property type="evidence" value="ECO:0007669"/>
    <property type="project" value="TreeGrafter"/>
</dbReference>